<evidence type="ECO:0000313" key="5">
    <source>
        <dbReference type="Proteomes" id="UP001240984"/>
    </source>
</evidence>
<evidence type="ECO:0000256" key="1">
    <source>
        <dbReference type="ARBA" id="ARBA00022829"/>
    </source>
</evidence>
<accession>A0ABT9MMF9</accession>
<evidence type="ECO:0000259" key="3">
    <source>
        <dbReference type="SMART" id="SM00470"/>
    </source>
</evidence>
<dbReference type="Gene3D" id="1.10.10.2830">
    <property type="match status" value="1"/>
</dbReference>
<dbReference type="InterPro" id="IPR050336">
    <property type="entry name" value="Chromosome_partition/occlusion"/>
</dbReference>
<sequence length="634" mass="67676">MTTTVLPPNGTDPSYDDDLADSPPAQPGTDLEPAAPLGDVVTGDIVTGPLRLNLGDDADLPPIRAGRLDPHQLRDNPHNPRKDLGDLSDLTTSITAFGVLVPLVVIATPAGTTAAATLPPAAANEPPGTPISALTDEQIAALLEPGATHQPAAEEQFVIFMGHRRKHAAIAAGRPWVPCWIVPDESAARQIMGMLLENSHRDGLTPTEEADAYHQLTLEGWSAADIAAVRSVPTSTVHTALRARELPKAAQRALNAGTLTLDQAMALEEFKDAPRASERLLRELGDEWRFKQALASERDKRDYAAAKERAKATLVLDGVKATGKPAGFGYDSPAIAAGDLVDADGNPLDGEQVKTLPGFAAFVEKVGSQARTVVYCEDPAAYGYAKRPKPSRYGLSPEQAAAQAAKEQREAERREQLELDAGVRHDFLQATYGTAKAARKLWLEALRAAVTRRSLHRGDDLDELYKALGGSDAEALAIAGEDRLRRSLVARWVCQQEANLAYTTQTYQYNLDKEAAVSWYDRLTAEGYPLTDAELTVYQSLTKPDDEDDEDTDEQVEDEDDGDEDGAAGDHDLPIDSAAVSDAADEDPVDGADVGHTATAVDGTAPILAGQLDAEGVDDANHPVAAPVEARTTD</sequence>
<proteinExistence type="predicted"/>
<protein>
    <submittedName>
        <fullName evidence="4">ParB family chromosome partitioning protein</fullName>
    </submittedName>
</protein>
<feature type="compositionally biased region" description="Basic and acidic residues" evidence="2">
    <location>
        <begin position="66"/>
        <end position="85"/>
    </location>
</feature>
<dbReference type="RefSeq" id="WP_306827474.1">
    <property type="nucleotide sequence ID" value="NZ_JAUSRA010000001.1"/>
</dbReference>
<dbReference type="InterPro" id="IPR041468">
    <property type="entry name" value="HTH_ParB/Spo0J"/>
</dbReference>
<evidence type="ECO:0000256" key="2">
    <source>
        <dbReference type="SAM" id="MobiDB-lite"/>
    </source>
</evidence>
<feature type="region of interest" description="Disordered" evidence="2">
    <location>
        <begin position="610"/>
        <end position="634"/>
    </location>
</feature>
<dbReference type="Proteomes" id="UP001240984">
    <property type="component" value="Unassembled WGS sequence"/>
</dbReference>
<reference evidence="4 5" key="1">
    <citation type="submission" date="2023-07" db="EMBL/GenBank/DDBJ databases">
        <title>Sequencing the genomes of 1000 actinobacteria strains.</title>
        <authorList>
            <person name="Klenk H.-P."/>
        </authorList>
    </citation>
    <scope>NUCLEOTIDE SEQUENCE [LARGE SCALE GENOMIC DNA]</scope>
    <source>
        <strain evidence="4 5">DSM 44710</strain>
    </source>
</reference>
<dbReference type="PANTHER" id="PTHR33375:SF1">
    <property type="entry name" value="CHROMOSOME-PARTITIONING PROTEIN PARB-RELATED"/>
    <property type="match status" value="1"/>
</dbReference>
<feature type="region of interest" description="Disordered" evidence="2">
    <location>
        <begin position="541"/>
        <end position="598"/>
    </location>
</feature>
<comment type="caution">
    <text evidence="4">The sequence shown here is derived from an EMBL/GenBank/DDBJ whole genome shotgun (WGS) entry which is preliminary data.</text>
</comment>
<name>A0ABT9MMF9_9ACTN</name>
<dbReference type="EMBL" id="JAUSRA010000001">
    <property type="protein sequence ID" value="MDP9792600.1"/>
    <property type="molecule type" value="Genomic_DNA"/>
</dbReference>
<feature type="region of interest" description="Disordered" evidence="2">
    <location>
        <begin position="388"/>
        <end position="414"/>
    </location>
</feature>
<keyword evidence="5" id="KW-1185">Reference proteome</keyword>
<dbReference type="PANTHER" id="PTHR33375">
    <property type="entry name" value="CHROMOSOME-PARTITIONING PROTEIN PARB-RELATED"/>
    <property type="match status" value="1"/>
</dbReference>
<dbReference type="InterPro" id="IPR036086">
    <property type="entry name" value="ParB/Sulfiredoxin_sf"/>
</dbReference>
<dbReference type="SUPFAM" id="SSF110849">
    <property type="entry name" value="ParB/Sulfiredoxin"/>
    <property type="match status" value="2"/>
</dbReference>
<dbReference type="Gene3D" id="3.90.1530.30">
    <property type="match status" value="1"/>
</dbReference>
<evidence type="ECO:0000313" key="4">
    <source>
        <dbReference type="EMBL" id="MDP9792600.1"/>
    </source>
</evidence>
<keyword evidence="1" id="KW-0159">Chromosome partition</keyword>
<feature type="region of interest" description="Disordered" evidence="2">
    <location>
        <begin position="1"/>
        <end position="85"/>
    </location>
</feature>
<dbReference type="SMART" id="SM00470">
    <property type="entry name" value="ParB"/>
    <property type="match status" value="1"/>
</dbReference>
<organism evidence="4 5">
    <name type="scientific">Catenuloplanes nepalensis</name>
    <dbReference type="NCBI Taxonomy" id="587533"/>
    <lineage>
        <taxon>Bacteria</taxon>
        <taxon>Bacillati</taxon>
        <taxon>Actinomycetota</taxon>
        <taxon>Actinomycetes</taxon>
        <taxon>Micromonosporales</taxon>
        <taxon>Micromonosporaceae</taxon>
        <taxon>Catenuloplanes</taxon>
    </lineage>
</organism>
<dbReference type="InterPro" id="IPR003115">
    <property type="entry name" value="ParB_N"/>
</dbReference>
<gene>
    <name evidence="4" type="ORF">J2S43_001112</name>
</gene>
<feature type="compositionally biased region" description="Acidic residues" evidence="2">
    <location>
        <begin position="545"/>
        <end position="567"/>
    </location>
</feature>
<dbReference type="Pfam" id="PF17762">
    <property type="entry name" value="HTH_ParB"/>
    <property type="match status" value="1"/>
</dbReference>
<dbReference type="SUPFAM" id="SSF109709">
    <property type="entry name" value="KorB DNA-binding domain-like"/>
    <property type="match status" value="1"/>
</dbReference>
<feature type="domain" description="ParB-like N-terminal" evidence="3">
    <location>
        <begin position="66"/>
        <end position="199"/>
    </location>
</feature>